<dbReference type="EMBL" id="CP101808">
    <property type="protein sequence ID" value="UUD37042.1"/>
    <property type="molecule type" value="Genomic_DNA"/>
</dbReference>
<evidence type="ECO:0000313" key="8">
    <source>
        <dbReference type="Proteomes" id="UP001059576"/>
    </source>
</evidence>
<keyword evidence="4 7" id="KW-0548">Nucleotidyltransferase</keyword>
<reference evidence="7" key="1">
    <citation type="submission" date="2022-07" db="EMBL/GenBank/DDBJ databases">
        <title>Complete genome of Mycoplasma equigenitalium type strain T37.</title>
        <authorList>
            <person name="Spergser J."/>
        </authorList>
    </citation>
    <scope>NUCLEOTIDE SEQUENCE</scope>
    <source>
        <strain evidence="7">T37</strain>
    </source>
</reference>
<keyword evidence="8" id="KW-1185">Reference proteome</keyword>
<dbReference type="InterPro" id="IPR005835">
    <property type="entry name" value="NTP_transferase_dom"/>
</dbReference>
<dbReference type="CDD" id="cd02541">
    <property type="entry name" value="UGPase_prokaryotic"/>
    <property type="match status" value="1"/>
</dbReference>
<protein>
    <recommendedName>
        <fullName evidence="2">UTP--glucose-1-phosphate uridylyltransferase</fullName>
        <ecNumber evidence="2">2.7.7.9</ecNumber>
    </recommendedName>
</protein>
<dbReference type="InterPro" id="IPR005771">
    <property type="entry name" value="GalU_uridylyltTrfase_bac/arc"/>
</dbReference>
<dbReference type="PANTHER" id="PTHR43197">
    <property type="entry name" value="UTP--GLUCOSE-1-PHOSPHATE URIDYLYLTRANSFERASE"/>
    <property type="match status" value="1"/>
</dbReference>
<dbReference type="PANTHER" id="PTHR43197:SF1">
    <property type="entry name" value="UTP--GLUCOSE-1-PHOSPHATE URIDYLYLTRANSFERASE"/>
    <property type="match status" value="1"/>
</dbReference>
<keyword evidence="3" id="KW-0808">Transferase</keyword>
<dbReference type="Proteomes" id="UP001059576">
    <property type="component" value="Chromosome"/>
</dbReference>
<evidence type="ECO:0000256" key="2">
    <source>
        <dbReference type="ARBA" id="ARBA00012415"/>
    </source>
</evidence>
<dbReference type="EC" id="2.7.7.9" evidence="2"/>
<gene>
    <name evidence="7" type="ORF">NPA09_00490</name>
</gene>
<accession>A0ABY5J4H9</accession>
<dbReference type="Pfam" id="PF00483">
    <property type="entry name" value="NTP_transferase"/>
    <property type="match status" value="1"/>
</dbReference>
<evidence type="ECO:0000313" key="7">
    <source>
        <dbReference type="EMBL" id="UUD37042.1"/>
    </source>
</evidence>
<evidence type="ECO:0000256" key="5">
    <source>
        <dbReference type="ARBA" id="ARBA00048128"/>
    </source>
</evidence>
<feature type="domain" description="Nucleotidyl transferase" evidence="6">
    <location>
        <begin position="9"/>
        <end position="273"/>
    </location>
</feature>
<comment type="catalytic activity">
    <reaction evidence="5">
        <text>alpha-D-glucose 1-phosphate + UTP + H(+) = UDP-alpha-D-glucose + diphosphate</text>
        <dbReference type="Rhea" id="RHEA:19889"/>
        <dbReference type="ChEBI" id="CHEBI:15378"/>
        <dbReference type="ChEBI" id="CHEBI:33019"/>
        <dbReference type="ChEBI" id="CHEBI:46398"/>
        <dbReference type="ChEBI" id="CHEBI:58601"/>
        <dbReference type="ChEBI" id="CHEBI:58885"/>
        <dbReference type="EC" id="2.7.7.9"/>
    </reaction>
</comment>
<dbReference type="RefSeq" id="WP_129722442.1">
    <property type="nucleotide sequence ID" value="NZ_CP101808.1"/>
</dbReference>
<dbReference type="Gene3D" id="3.90.550.10">
    <property type="entry name" value="Spore Coat Polysaccharide Biosynthesis Protein SpsA, Chain A"/>
    <property type="match status" value="1"/>
</dbReference>
<sequence>MMAKVKKLIIPAAGWGTRFLPFTKIVHKELLPILNKPAISYLIEEANAAGIEEIFLILAERKHEIYEYFKRNVELENELKDKQKLELLKEVKKTNLYKNIHVIIQDAQLGLGHAIATAIKYETATEPYAVILGDDLIYSPEKPAIGQLIDLYEKTNSTIIGVQDVPLKETSKYGVVKPVNANEKDNEFFKIVDGVEKPKPEHAPSTKAIMGRYVFTPEFMNELKKQEYKGEEIQVVDAFKEILKKQDIYALTIKGTRYDLGNPTGFVKANIDYALRSDDEDLNTKISEFIKTKK</sequence>
<name>A0ABY5J4H9_9BACT</name>
<proteinExistence type="inferred from homology"/>
<evidence type="ECO:0000256" key="4">
    <source>
        <dbReference type="ARBA" id="ARBA00022695"/>
    </source>
</evidence>
<evidence type="ECO:0000256" key="1">
    <source>
        <dbReference type="ARBA" id="ARBA00006890"/>
    </source>
</evidence>
<dbReference type="GO" id="GO:0016779">
    <property type="term" value="F:nucleotidyltransferase activity"/>
    <property type="evidence" value="ECO:0007669"/>
    <property type="project" value="UniProtKB-KW"/>
</dbReference>
<evidence type="ECO:0000259" key="6">
    <source>
        <dbReference type="Pfam" id="PF00483"/>
    </source>
</evidence>
<dbReference type="InterPro" id="IPR029044">
    <property type="entry name" value="Nucleotide-diphossugar_trans"/>
</dbReference>
<organism evidence="7 8">
    <name type="scientific">Mycoplasmopsis equigenitalium</name>
    <dbReference type="NCBI Taxonomy" id="114883"/>
    <lineage>
        <taxon>Bacteria</taxon>
        <taxon>Bacillati</taxon>
        <taxon>Mycoplasmatota</taxon>
        <taxon>Mycoplasmoidales</taxon>
        <taxon>Metamycoplasmataceae</taxon>
        <taxon>Mycoplasmopsis</taxon>
    </lineage>
</organism>
<dbReference type="SUPFAM" id="SSF53448">
    <property type="entry name" value="Nucleotide-diphospho-sugar transferases"/>
    <property type="match status" value="1"/>
</dbReference>
<evidence type="ECO:0000256" key="3">
    <source>
        <dbReference type="ARBA" id="ARBA00022679"/>
    </source>
</evidence>
<comment type="similarity">
    <text evidence="1">Belongs to the UDPGP type 2 family.</text>
</comment>